<dbReference type="PANTHER" id="PTHR33417">
    <property type="entry name" value="G-BOX BINDING PROTEIN"/>
    <property type="match status" value="1"/>
</dbReference>
<dbReference type="eggNOG" id="ENOG502S1RJ">
    <property type="taxonomic scope" value="Eukaryota"/>
</dbReference>
<dbReference type="GeneID" id="104591985"/>
<protein>
    <submittedName>
        <fullName evidence="2">Uncharacterized protein LOC104591985</fullName>
    </submittedName>
</protein>
<dbReference type="OrthoDB" id="202195at2759"/>
<name>A0A1U7ZLT1_NELNU</name>
<dbReference type="Proteomes" id="UP000189703">
    <property type="component" value="Unplaced"/>
</dbReference>
<dbReference type="RefSeq" id="XP_010249439.1">
    <property type="nucleotide sequence ID" value="XM_010251137.2"/>
</dbReference>
<evidence type="ECO:0000313" key="2">
    <source>
        <dbReference type="RefSeq" id="XP_010249439.1"/>
    </source>
</evidence>
<sequence length="94" mass="10915">MASAYNRWSRPEVYPLMVALGGVVGLCAFQLVRNICSNPDVRVNKQKRSEGVFDNFEEGKNYKEHSIRKFLRNRPPEVMPSVNKFFSEPKEKHN</sequence>
<dbReference type="Pfam" id="PF06522">
    <property type="entry name" value="B12D"/>
    <property type="match status" value="1"/>
</dbReference>
<keyword evidence="1" id="KW-1185">Reference proteome</keyword>
<proteinExistence type="predicted"/>
<organism evidence="1 2">
    <name type="scientific">Nelumbo nucifera</name>
    <name type="common">Sacred lotus</name>
    <dbReference type="NCBI Taxonomy" id="4432"/>
    <lineage>
        <taxon>Eukaryota</taxon>
        <taxon>Viridiplantae</taxon>
        <taxon>Streptophyta</taxon>
        <taxon>Embryophyta</taxon>
        <taxon>Tracheophyta</taxon>
        <taxon>Spermatophyta</taxon>
        <taxon>Magnoliopsida</taxon>
        <taxon>Proteales</taxon>
        <taxon>Nelumbonaceae</taxon>
        <taxon>Nelumbo</taxon>
    </lineage>
</organism>
<reference evidence="2" key="1">
    <citation type="submission" date="2025-08" db="UniProtKB">
        <authorList>
            <consortium name="RefSeq"/>
        </authorList>
    </citation>
    <scope>IDENTIFICATION</scope>
</reference>
<dbReference type="AlphaFoldDB" id="A0A1U7ZLT1"/>
<accession>A0A1U7ZLT1</accession>
<dbReference type="OMA" id="NRAPQIM"/>
<dbReference type="InterPro" id="IPR010530">
    <property type="entry name" value="B12D"/>
</dbReference>
<evidence type="ECO:0000313" key="1">
    <source>
        <dbReference type="Proteomes" id="UP000189703"/>
    </source>
</evidence>
<dbReference type="KEGG" id="nnu:104591985"/>
<gene>
    <name evidence="2" type="primary">LOC104591985</name>
</gene>